<keyword evidence="5" id="KW-1185">Reference proteome</keyword>
<reference evidence="4 5" key="1">
    <citation type="submission" date="2022-11" db="EMBL/GenBank/DDBJ databases">
        <title>Whole genome sequence of Eschrichtius robustus ER-17-0199.</title>
        <authorList>
            <person name="Bruniche-Olsen A."/>
            <person name="Black A.N."/>
            <person name="Fields C.J."/>
            <person name="Walden K."/>
            <person name="Dewoody J.A."/>
        </authorList>
    </citation>
    <scope>NUCLEOTIDE SEQUENCE [LARGE SCALE GENOMIC DNA]</scope>
    <source>
        <strain evidence="4">ER-17-0199</strain>
        <tissue evidence="4">Blubber</tissue>
    </source>
</reference>
<evidence type="ECO:0000313" key="4">
    <source>
        <dbReference type="EMBL" id="KAJ8776429.1"/>
    </source>
</evidence>
<evidence type="ECO:0000313" key="5">
    <source>
        <dbReference type="Proteomes" id="UP001159641"/>
    </source>
</evidence>
<dbReference type="InterPro" id="IPR000504">
    <property type="entry name" value="RRM_dom"/>
</dbReference>
<gene>
    <name evidence="4" type="ORF">J1605_015452</name>
</gene>
<comment type="caution">
    <text evidence="4">The sequence shown here is derived from an EMBL/GenBank/DDBJ whole genome shotgun (WGS) entry which is preliminary data.</text>
</comment>
<feature type="domain" description="RRM" evidence="3">
    <location>
        <begin position="25"/>
        <end position="77"/>
    </location>
</feature>
<dbReference type="EMBL" id="JAIQCJ010002406">
    <property type="protein sequence ID" value="KAJ8776429.1"/>
    <property type="molecule type" value="Genomic_DNA"/>
</dbReference>
<dbReference type="PROSITE" id="PS50102">
    <property type="entry name" value="RRM"/>
    <property type="match status" value="1"/>
</dbReference>
<dbReference type="AlphaFoldDB" id="A0AB34G9J7"/>
<dbReference type="InterPro" id="IPR012677">
    <property type="entry name" value="Nucleotide-bd_a/b_plait_sf"/>
</dbReference>
<dbReference type="Pfam" id="PF00076">
    <property type="entry name" value="RRM_1"/>
    <property type="match status" value="1"/>
</dbReference>
<dbReference type="GO" id="GO:0003723">
    <property type="term" value="F:RNA binding"/>
    <property type="evidence" value="ECO:0007669"/>
    <property type="project" value="UniProtKB-UniRule"/>
</dbReference>
<dbReference type="SUPFAM" id="SSF54928">
    <property type="entry name" value="RNA-binding domain, RBD"/>
    <property type="match status" value="1"/>
</dbReference>
<evidence type="ECO:0000256" key="2">
    <source>
        <dbReference type="SAM" id="MobiDB-lite"/>
    </source>
</evidence>
<protein>
    <recommendedName>
        <fullName evidence="3">RRM domain-containing protein</fullName>
    </recommendedName>
</protein>
<dbReference type="Gene3D" id="3.30.70.330">
    <property type="match status" value="1"/>
</dbReference>
<name>A0AB34G9J7_ESCRO</name>
<dbReference type="InterPro" id="IPR035979">
    <property type="entry name" value="RBD_domain_sf"/>
</dbReference>
<dbReference type="Proteomes" id="UP001159641">
    <property type="component" value="Unassembled WGS sequence"/>
</dbReference>
<proteinExistence type="predicted"/>
<evidence type="ECO:0000259" key="3">
    <source>
        <dbReference type="PROSITE" id="PS50102"/>
    </source>
</evidence>
<keyword evidence="1" id="KW-0694">RNA-binding</keyword>
<evidence type="ECO:0000256" key="1">
    <source>
        <dbReference type="PROSITE-ProRule" id="PRU00176"/>
    </source>
</evidence>
<accession>A0AB34G9J7</accession>
<organism evidence="4 5">
    <name type="scientific">Eschrichtius robustus</name>
    <name type="common">California gray whale</name>
    <name type="synonym">Eschrichtius gibbosus</name>
    <dbReference type="NCBI Taxonomy" id="9764"/>
    <lineage>
        <taxon>Eukaryota</taxon>
        <taxon>Metazoa</taxon>
        <taxon>Chordata</taxon>
        <taxon>Craniata</taxon>
        <taxon>Vertebrata</taxon>
        <taxon>Euteleostomi</taxon>
        <taxon>Mammalia</taxon>
        <taxon>Eutheria</taxon>
        <taxon>Laurasiatheria</taxon>
        <taxon>Artiodactyla</taxon>
        <taxon>Whippomorpha</taxon>
        <taxon>Cetacea</taxon>
        <taxon>Mysticeti</taxon>
        <taxon>Eschrichtiidae</taxon>
        <taxon>Eschrichtius</taxon>
    </lineage>
</organism>
<sequence>MARPEGEGHPRTPPGHVLASGELTLTRVFVHLAVHTTFGELKTVRLPKKMTGIGRHRGFGFVDFLTKQDAKVRILGGGGHGAGFVGSLREPVPQAAFPRPGLSSLEGGSLAPELSRPRHPRLSLHQDSGPLCRR</sequence>
<feature type="region of interest" description="Disordered" evidence="2">
    <location>
        <begin position="98"/>
        <end position="134"/>
    </location>
</feature>